<evidence type="ECO:0000313" key="1">
    <source>
        <dbReference type="EMBL" id="OJD25330.1"/>
    </source>
</evidence>
<keyword evidence="2" id="KW-1185">Reference proteome</keyword>
<organism evidence="1 2">
    <name type="scientific">Blastomyces percursus</name>
    <dbReference type="NCBI Taxonomy" id="1658174"/>
    <lineage>
        <taxon>Eukaryota</taxon>
        <taxon>Fungi</taxon>
        <taxon>Dikarya</taxon>
        <taxon>Ascomycota</taxon>
        <taxon>Pezizomycotina</taxon>
        <taxon>Eurotiomycetes</taxon>
        <taxon>Eurotiomycetidae</taxon>
        <taxon>Onygenales</taxon>
        <taxon>Ajellomycetaceae</taxon>
        <taxon>Blastomyces</taxon>
    </lineage>
</organism>
<accession>A0A1J9QB94</accession>
<dbReference type="VEuPathDB" id="FungiDB:ACJ73_03303"/>
<dbReference type="EMBL" id="LGTZ01000393">
    <property type="protein sequence ID" value="OJD25330.1"/>
    <property type="molecule type" value="Genomic_DNA"/>
</dbReference>
<gene>
    <name evidence="1" type="ORF">ACJ73_03303</name>
</gene>
<evidence type="ECO:0000313" key="2">
    <source>
        <dbReference type="Proteomes" id="UP000242791"/>
    </source>
</evidence>
<dbReference type="Proteomes" id="UP000242791">
    <property type="component" value="Unassembled WGS sequence"/>
</dbReference>
<comment type="caution">
    <text evidence="1">The sequence shown here is derived from an EMBL/GenBank/DDBJ whole genome shotgun (WGS) entry which is preliminary data.</text>
</comment>
<protein>
    <submittedName>
        <fullName evidence="1">Uncharacterized protein</fullName>
    </submittedName>
</protein>
<proteinExistence type="predicted"/>
<dbReference type="AlphaFoldDB" id="A0A1J9QB94"/>
<name>A0A1J9QB94_9EURO</name>
<reference evidence="1 2" key="1">
    <citation type="submission" date="2015-08" db="EMBL/GenBank/DDBJ databases">
        <title>Emmonsia species relationships and genome sequence.</title>
        <authorList>
            <person name="Cuomo C.A."/>
            <person name="Schwartz I.S."/>
            <person name="Kenyon C."/>
            <person name="De Hoog G.S."/>
            <person name="Govender N.P."/>
            <person name="Botha A."/>
            <person name="Moreno L."/>
            <person name="De Vries M."/>
            <person name="Munoz J.F."/>
            <person name="Stielow J.B."/>
        </authorList>
    </citation>
    <scope>NUCLEOTIDE SEQUENCE [LARGE SCALE GENOMIC DNA]</scope>
    <source>
        <strain evidence="1 2">EI222</strain>
    </source>
</reference>
<sequence>MVKRRRDLEGFMYHIARISPHYTSQGQRAYGVTQGLESKKIDTGSPKDKLHLLIAERNSGQQSNVIRITETRRGIWFPSSFAVLDEARGANATMWSLVMLSQKGKSFTINLAEVDVDQKIRPSPNYLKW</sequence>